<dbReference type="PANTHER" id="PTHR43305:SF1">
    <property type="entry name" value="FAMILY N-ACETYLTRANSFERASE, PUTATIVE (AFU_ORTHOLOGUE AFUA_2G01380)-RELATED"/>
    <property type="match status" value="1"/>
</dbReference>
<sequence length="169" mass="18925">MSRGFSLQSVVVHAETPAQLALIRDLFREYAAGLPIDLAYQGFDTELASLPGAYAPPRGRLLLAMVDETAAGCVALRPLSDTICELKRLYVRPAFRHLGLGRYLTRYMLNEASTIGYEYMRLDTLPSMHSAIHLYESLGFMRCAPYYPTPIADTVFMERRLADRATNGE</sequence>
<dbReference type="InterPro" id="IPR052777">
    <property type="entry name" value="Acetyltransferase_Enz"/>
</dbReference>
<dbReference type="SUPFAM" id="SSF55729">
    <property type="entry name" value="Acyl-CoA N-acyltransferases (Nat)"/>
    <property type="match status" value="1"/>
</dbReference>
<dbReference type="EMBL" id="CP000909">
    <property type="protein sequence ID" value="ABY35825.1"/>
    <property type="molecule type" value="Genomic_DNA"/>
</dbReference>
<dbReference type="AlphaFoldDB" id="A9WIU8"/>
<organism evidence="2 3">
    <name type="scientific">Chloroflexus aurantiacus (strain ATCC 29366 / DSM 635 / J-10-fl)</name>
    <dbReference type="NCBI Taxonomy" id="324602"/>
    <lineage>
        <taxon>Bacteria</taxon>
        <taxon>Bacillati</taxon>
        <taxon>Chloroflexota</taxon>
        <taxon>Chloroflexia</taxon>
        <taxon>Chloroflexales</taxon>
        <taxon>Chloroflexineae</taxon>
        <taxon>Chloroflexaceae</taxon>
        <taxon>Chloroflexus</taxon>
    </lineage>
</organism>
<dbReference type="InterPro" id="IPR016181">
    <property type="entry name" value="Acyl_CoA_acyltransferase"/>
</dbReference>
<keyword evidence="3" id="KW-1185">Reference proteome</keyword>
<dbReference type="HOGENOM" id="CLU_013985_11_0_0"/>
<proteinExistence type="predicted"/>
<dbReference type="GO" id="GO:0016747">
    <property type="term" value="F:acyltransferase activity, transferring groups other than amino-acyl groups"/>
    <property type="evidence" value="ECO:0007669"/>
    <property type="project" value="InterPro"/>
</dbReference>
<dbReference type="InterPro" id="IPR000182">
    <property type="entry name" value="GNAT_dom"/>
</dbReference>
<reference evidence="3" key="1">
    <citation type="journal article" date="2011" name="BMC Genomics">
        <title>Complete genome sequence of the filamentous anoxygenic phototrophic bacterium Chloroflexus aurantiacus.</title>
        <authorList>
            <person name="Tang K.H."/>
            <person name="Barry K."/>
            <person name="Chertkov O."/>
            <person name="Dalin E."/>
            <person name="Han C.S."/>
            <person name="Hauser L.J."/>
            <person name="Honchak B.M."/>
            <person name="Karbach L.E."/>
            <person name="Land M.L."/>
            <person name="Lapidus A."/>
            <person name="Larimer F.W."/>
            <person name="Mikhailova N."/>
            <person name="Pitluck S."/>
            <person name="Pierson B.K."/>
            <person name="Blankenship R.E."/>
        </authorList>
    </citation>
    <scope>NUCLEOTIDE SEQUENCE [LARGE SCALE GENOMIC DNA]</scope>
    <source>
        <strain evidence="3">ATCC 29366 / DSM 635 / J-10-fl</strain>
    </source>
</reference>
<dbReference type="EnsemblBacteria" id="ABY35825">
    <property type="protein sequence ID" value="ABY35825"/>
    <property type="gene ID" value="Caur_2619"/>
</dbReference>
<gene>
    <name evidence="2" type="ordered locus">Caur_2619</name>
</gene>
<dbReference type="Pfam" id="PF00583">
    <property type="entry name" value="Acetyltransf_1"/>
    <property type="match status" value="1"/>
</dbReference>
<dbReference type="KEGG" id="cau:Caur_2619"/>
<dbReference type="PROSITE" id="PS51186">
    <property type="entry name" value="GNAT"/>
    <property type="match status" value="1"/>
</dbReference>
<dbReference type="RefSeq" id="WP_012258478.1">
    <property type="nucleotide sequence ID" value="NC_010175.1"/>
</dbReference>
<evidence type="ECO:0000259" key="1">
    <source>
        <dbReference type="PROSITE" id="PS51186"/>
    </source>
</evidence>
<dbReference type="Gene3D" id="3.40.630.30">
    <property type="match status" value="1"/>
</dbReference>
<dbReference type="PANTHER" id="PTHR43305">
    <property type="entry name" value="FAMILY N-ACETYLTRANSFERASE, PUTATIVE (AFU_ORTHOLOGUE AFUA_2G01380)-RELATED"/>
    <property type="match status" value="1"/>
</dbReference>
<evidence type="ECO:0000313" key="2">
    <source>
        <dbReference type="EMBL" id="ABY35825.1"/>
    </source>
</evidence>
<feature type="domain" description="N-acetyltransferase" evidence="1">
    <location>
        <begin position="10"/>
        <end position="162"/>
    </location>
</feature>
<accession>A9WIU8</accession>
<dbReference type="eggNOG" id="COG0456">
    <property type="taxonomic scope" value="Bacteria"/>
</dbReference>
<dbReference type="PATRIC" id="fig|324602.8.peg.2952"/>
<dbReference type="CDD" id="cd04301">
    <property type="entry name" value="NAT_SF"/>
    <property type="match status" value="1"/>
</dbReference>
<dbReference type="Proteomes" id="UP000002008">
    <property type="component" value="Chromosome"/>
</dbReference>
<protein>
    <submittedName>
        <fullName evidence="2">GCN5-related N-acetyltransferase</fullName>
    </submittedName>
</protein>
<name>A9WIU8_CHLAA</name>
<evidence type="ECO:0000313" key="3">
    <source>
        <dbReference type="Proteomes" id="UP000002008"/>
    </source>
</evidence>
<dbReference type="InParanoid" id="A9WIU8"/>